<dbReference type="AlphaFoldDB" id="A0A0P7CX01"/>
<evidence type="ECO:0000313" key="2">
    <source>
        <dbReference type="EMBL" id="KPM66720.1"/>
    </source>
</evidence>
<protein>
    <submittedName>
        <fullName evidence="2">Uncharacterized protein</fullName>
    </submittedName>
</protein>
<reference evidence="2 3" key="1">
    <citation type="submission" date="2015-10" db="EMBL/GenBank/DDBJ databases">
        <title>Pseudomonas putida clinical strains.</title>
        <authorList>
            <person name="Molina L."/>
            <person name="Udaondo Z."/>
        </authorList>
    </citation>
    <scope>NUCLEOTIDE SEQUENCE [LARGE SCALE GENOMIC DNA]</scope>
    <source>
        <strain evidence="2 3">HB13667</strain>
    </source>
</reference>
<dbReference type="EMBL" id="LKKS01000051">
    <property type="protein sequence ID" value="KPM66720.1"/>
    <property type="molecule type" value="Genomic_DNA"/>
</dbReference>
<evidence type="ECO:0000313" key="3">
    <source>
        <dbReference type="Proteomes" id="UP000050437"/>
    </source>
</evidence>
<proteinExistence type="predicted"/>
<accession>A0A0P7CX01</accession>
<dbReference type="RefSeq" id="WP_054572453.1">
    <property type="nucleotide sequence ID" value="NZ_LKKS01000051.1"/>
</dbReference>
<sequence length="62" mass="7040">MIEQFALHELEAALKGRAIPGDLRCGESIAQYLHREIQRLATERDNLREDRDSLLEAGGHLL</sequence>
<name>A0A0P7CX01_PSEPU</name>
<evidence type="ECO:0000256" key="1">
    <source>
        <dbReference type="SAM" id="Coils"/>
    </source>
</evidence>
<comment type="caution">
    <text evidence="2">The sequence shown here is derived from an EMBL/GenBank/DDBJ whole genome shotgun (WGS) entry which is preliminary data.</text>
</comment>
<gene>
    <name evidence="2" type="ORF">HB13667_08060</name>
</gene>
<feature type="coiled-coil region" evidence="1">
    <location>
        <begin position="30"/>
        <end position="57"/>
    </location>
</feature>
<dbReference type="Proteomes" id="UP000050437">
    <property type="component" value="Unassembled WGS sequence"/>
</dbReference>
<organism evidence="2 3">
    <name type="scientific">Pseudomonas putida</name>
    <name type="common">Arthrobacter siderocapsulatus</name>
    <dbReference type="NCBI Taxonomy" id="303"/>
    <lineage>
        <taxon>Bacteria</taxon>
        <taxon>Pseudomonadati</taxon>
        <taxon>Pseudomonadota</taxon>
        <taxon>Gammaproteobacteria</taxon>
        <taxon>Pseudomonadales</taxon>
        <taxon>Pseudomonadaceae</taxon>
        <taxon>Pseudomonas</taxon>
    </lineage>
</organism>
<keyword evidence="1" id="KW-0175">Coiled coil</keyword>